<accession>A0A1G4ISA8</accession>
<dbReference type="GO" id="GO:0004798">
    <property type="term" value="F:dTMP kinase activity"/>
    <property type="evidence" value="ECO:0007669"/>
    <property type="project" value="UniProtKB-EC"/>
</dbReference>
<dbReference type="Pfam" id="PF02223">
    <property type="entry name" value="Thymidylate_kin"/>
    <property type="match status" value="1"/>
</dbReference>
<evidence type="ECO:0000256" key="3">
    <source>
        <dbReference type="ARBA" id="ARBA00012980"/>
    </source>
</evidence>
<dbReference type="Proteomes" id="UP000190274">
    <property type="component" value="Chromosome B"/>
</dbReference>
<evidence type="ECO:0000313" key="11">
    <source>
        <dbReference type="EMBL" id="SCU79705.1"/>
    </source>
</evidence>
<comment type="similarity">
    <text evidence="2">Belongs to the thymidylate kinase family.</text>
</comment>
<dbReference type="GO" id="GO:0006227">
    <property type="term" value="P:dUDP biosynthetic process"/>
    <property type="evidence" value="ECO:0007669"/>
    <property type="project" value="EnsemblFungi"/>
</dbReference>
<evidence type="ECO:0000313" key="12">
    <source>
        <dbReference type="Proteomes" id="UP000190274"/>
    </source>
</evidence>
<comment type="pathway">
    <text evidence="1">Pyrimidine metabolism; dTTP biosynthesis.</text>
</comment>
<dbReference type="SUPFAM" id="SSF52540">
    <property type="entry name" value="P-loop containing nucleoside triphosphate hydrolases"/>
    <property type="match status" value="1"/>
</dbReference>
<dbReference type="PANTHER" id="PTHR10344:SF1">
    <property type="entry name" value="THYMIDYLATE KINASE"/>
    <property type="match status" value="1"/>
</dbReference>
<evidence type="ECO:0000256" key="1">
    <source>
        <dbReference type="ARBA" id="ARBA00004992"/>
    </source>
</evidence>
<dbReference type="FunFam" id="3.40.50.300:FF:000679">
    <property type="entry name" value="Thymidylate kinase"/>
    <property type="match status" value="1"/>
</dbReference>
<dbReference type="CDD" id="cd01672">
    <property type="entry name" value="TMPK"/>
    <property type="match status" value="1"/>
</dbReference>
<keyword evidence="5" id="KW-0808">Transferase</keyword>
<evidence type="ECO:0000256" key="6">
    <source>
        <dbReference type="ARBA" id="ARBA00022727"/>
    </source>
</evidence>
<dbReference type="NCBIfam" id="TIGR00041">
    <property type="entry name" value="DTMP_kinase"/>
    <property type="match status" value="1"/>
</dbReference>
<evidence type="ECO:0000256" key="7">
    <source>
        <dbReference type="ARBA" id="ARBA00022741"/>
    </source>
</evidence>
<evidence type="ECO:0000256" key="8">
    <source>
        <dbReference type="ARBA" id="ARBA00022777"/>
    </source>
</evidence>
<keyword evidence="6" id="KW-0545">Nucleotide biosynthesis</keyword>
<evidence type="ECO:0000256" key="5">
    <source>
        <dbReference type="ARBA" id="ARBA00022679"/>
    </source>
</evidence>
<name>A0A1G4ISA8_9SACH</name>
<dbReference type="EMBL" id="LT598456">
    <property type="protein sequence ID" value="SCU79705.1"/>
    <property type="molecule type" value="Genomic_DNA"/>
</dbReference>
<dbReference type="GO" id="GO:0005524">
    <property type="term" value="F:ATP binding"/>
    <property type="evidence" value="ECO:0007669"/>
    <property type="project" value="UniProtKB-KW"/>
</dbReference>
<keyword evidence="8" id="KW-0418">Kinase</keyword>
<evidence type="ECO:0000256" key="4">
    <source>
        <dbReference type="ARBA" id="ARBA00017144"/>
    </source>
</evidence>
<feature type="domain" description="Thymidylate kinase-like" evidence="10">
    <location>
        <begin position="9"/>
        <end position="193"/>
    </location>
</feature>
<dbReference type="OrthoDB" id="425602at2759"/>
<reference evidence="12" key="1">
    <citation type="submission" date="2016-03" db="EMBL/GenBank/DDBJ databases">
        <authorList>
            <person name="Devillers H."/>
        </authorList>
    </citation>
    <scope>NUCLEOTIDE SEQUENCE [LARGE SCALE GENOMIC DNA]</scope>
</reference>
<dbReference type="InterPro" id="IPR027417">
    <property type="entry name" value="P-loop_NTPase"/>
</dbReference>
<evidence type="ECO:0000256" key="2">
    <source>
        <dbReference type="ARBA" id="ARBA00009776"/>
    </source>
</evidence>
<dbReference type="Gene3D" id="3.40.50.300">
    <property type="entry name" value="P-loop containing nucleotide triphosphate hydrolases"/>
    <property type="match status" value="1"/>
</dbReference>
<dbReference type="AlphaFoldDB" id="A0A1G4ISA8"/>
<keyword evidence="7" id="KW-0547">Nucleotide-binding</keyword>
<dbReference type="PROSITE" id="PS01331">
    <property type="entry name" value="THYMIDYLATE_KINASE"/>
    <property type="match status" value="1"/>
</dbReference>
<dbReference type="GO" id="GO:0120136">
    <property type="term" value="F:dUMP kinase activity"/>
    <property type="evidence" value="ECO:0007669"/>
    <property type="project" value="EnsemblFungi"/>
</dbReference>
<dbReference type="HAMAP" id="MF_00165">
    <property type="entry name" value="Thymidylate_kinase"/>
    <property type="match status" value="1"/>
</dbReference>
<sequence length="214" mass="24312">MTRGKLILIEGLDRTGKSTQTAKLVESLNGEASLVKFPDRSTQIGGLIHQYLTEPDFHLPDQAIHLLFSANRWEVAQTIKKTLAQGKHVVLDRYVYSGIAYSAAKQTPGMDLRWCAQPDKGLLKPDLTFFLSNAESGLRQGFGEERYESTEFQAKVREQFVAIFDTFEEAAYKKSHIVFLDTTNQSITQVHELVHSATTEFIRKNAEIDEFMYF</sequence>
<gene>
    <name evidence="11" type="ORF">LADA_0B02630G</name>
</gene>
<dbReference type="InterPro" id="IPR039430">
    <property type="entry name" value="Thymidylate_kin-like_dom"/>
</dbReference>
<dbReference type="GO" id="GO:0006235">
    <property type="term" value="P:dTTP biosynthetic process"/>
    <property type="evidence" value="ECO:0007669"/>
    <property type="project" value="EnsemblFungi"/>
</dbReference>
<dbReference type="GO" id="GO:0005829">
    <property type="term" value="C:cytosol"/>
    <property type="evidence" value="ECO:0007669"/>
    <property type="project" value="TreeGrafter"/>
</dbReference>
<protein>
    <recommendedName>
        <fullName evidence="4">Thymidylate kinase</fullName>
        <ecNumber evidence="3">2.7.4.9</ecNumber>
    </recommendedName>
</protein>
<dbReference type="GO" id="GO:0006233">
    <property type="term" value="P:dTDP biosynthetic process"/>
    <property type="evidence" value="ECO:0007669"/>
    <property type="project" value="EnsemblFungi"/>
</dbReference>
<dbReference type="InterPro" id="IPR018095">
    <property type="entry name" value="Thymidylate_kin_CS"/>
</dbReference>
<dbReference type="InterPro" id="IPR018094">
    <property type="entry name" value="Thymidylate_kinase"/>
</dbReference>
<dbReference type="EC" id="2.7.4.9" evidence="3"/>
<organism evidence="11 12">
    <name type="scientific">Lachancea dasiensis</name>
    <dbReference type="NCBI Taxonomy" id="1072105"/>
    <lineage>
        <taxon>Eukaryota</taxon>
        <taxon>Fungi</taxon>
        <taxon>Dikarya</taxon>
        <taxon>Ascomycota</taxon>
        <taxon>Saccharomycotina</taxon>
        <taxon>Saccharomycetes</taxon>
        <taxon>Saccharomycetales</taxon>
        <taxon>Saccharomycetaceae</taxon>
        <taxon>Lachancea</taxon>
    </lineage>
</organism>
<evidence type="ECO:0000259" key="10">
    <source>
        <dbReference type="Pfam" id="PF02223"/>
    </source>
</evidence>
<dbReference type="GO" id="GO:0005634">
    <property type="term" value="C:nucleus"/>
    <property type="evidence" value="ECO:0007669"/>
    <property type="project" value="EnsemblFungi"/>
</dbReference>
<dbReference type="PANTHER" id="PTHR10344">
    <property type="entry name" value="THYMIDYLATE KINASE"/>
    <property type="match status" value="1"/>
</dbReference>
<keyword evidence="9" id="KW-0067">ATP-binding</keyword>
<dbReference type="STRING" id="1266660.A0A1G4ISA8"/>
<evidence type="ECO:0000256" key="9">
    <source>
        <dbReference type="ARBA" id="ARBA00022840"/>
    </source>
</evidence>
<dbReference type="GO" id="GO:0004550">
    <property type="term" value="F:nucleoside diphosphate kinase activity"/>
    <property type="evidence" value="ECO:0007669"/>
    <property type="project" value="EnsemblFungi"/>
</dbReference>
<keyword evidence="12" id="KW-1185">Reference proteome</keyword>
<proteinExistence type="inferred from homology"/>